<dbReference type="PANTHER" id="PTHR44591">
    <property type="entry name" value="STRESS RESPONSE REGULATOR PROTEIN 1"/>
    <property type="match status" value="1"/>
</dbReference>
<dbReference type="InterPro" id="IPR036641">
    <property type="entry name" value="HPT_dom_sf"/>
</dbReference>
<evidence type="ECO:0000259" key="6">
    <source>
        <dbReference type="PROSITE" id="PS50894"/>
    </source>
</evidence>
<dbReference type="STRING" id="1123062.SAMN02745775_10887"/>
<dbReference type="GO" id="GO:0004672">
    <property type="term" value="F:protein kinase activity"/>
    <property type="evidence" value="ECO:0007669"/>
    <property type="project" value="UniProtKB-ARBA"/>
</dbReference>
<keyword evidence="2" id="KW-0902">Two-component regulatory system</keyword>
<dbReference type="InterPro" id="IPR011006">
    <property type="entry name" value="CheY-like_superfamily"/>
</dbReference>
<dbReference type="InterPro" id="IPR008207">
    <property type="entry name" value="Sig_transdc_His_kin_Hpt_dom"/>
</dbReference>
<feature type="domain" description="Response regulatory" evidence="5">
    <location>
        <begin position="9"/>
        <end position="126"/>
    </location>
</feature>
<dbReference type="SUPFAM" id="SSF52172">
    <property type="entry name" value="CheY-like"/>
    <property type="match status" value="1"/>
</dbReference>
<dbReference type="PROSITE" id="PS50110">
    <property type="entry name" value="RESPONSE_REGULATORY"/>
    <property type="match status" value="1"/>
</dbReference>
<dbReference type="AlphaFoldDB" id="A0A1I4CTA7"/>
<protein>
    <submittedName>
        <fullName evidence="7">Hpt domain-containing protein</fullName>
    </submittedName>
</protein>
<dbReference type="PROSITE" id="PS50894">
    <property type="entry name" value="HPT"/>
    <property type="match status" value="1"/>
</dbReference>
<reference evidence="7 8" key="1">
    <citation type="submission" date="2016-10" db="EMBL/GenBank/DDBJ databases">
        <authorList>
            <person name="de Groot N.N."/>
        </authorList>
    </citation>
    <scope>NUCLEOTIDE SEQUENCE [LARGE SCALE GENOMIC DNA]</scope>
    <source>
        <strain evidence="7 8">DSM 19981</strain>
    </source>
</reference>
<evidence type="ECO:0000256" key="4">
    <source>
        <dbReference type="PROSITE-ProRule" id="PRU00169"/>
    </source>
</evidence>
<sequence>MPSEFARLTILVVDDDPTMRSVITSALRAAGCNQVRQASNGEQALNIVRQSQIDLITCDCQMAPVDGLTFVRRLRELPEGASKPVVMLTANNRPEDAWAGRELKVSAWLVKPITPQAVIKRVAGVLGLNIGTADVPEDVLTALADAYEKRLPNEIQTLEGIAARLPARPEHFNMTIQDLVRRLHVVKGQAGTLGYALLGSVAGEVHDVLQEAERILDDGDTFRPELIRLVESGFKVMRLIVDRNVRGTAGAVGAKVLSDIAAFARPLHARIVAAAEAAEAAERQRRDHHSDVLLASEQHRLIVERRIRLTQAEFAEKDR</sequence>
<proteinExistence type="predicted"/>
<name>A0A1I4CTA7_9PROT</name>
<evidence type="ECO:0000256" key="1">
    <source>
        <dbReference type="ARBA" id="ARBA00022553"/>
    </source>
</evidence>
<dbReference type="Proteomes" id="UP000199473">
    <property type="component" value="Unassembled WGS sequence"/>
</dbReference>
<organism evidence="7 8">
    <name type="scientific">Falsiroseomonas stagni DSM 19981</name>
    <dbReference type="NCBI Taxonomy" id="1123062"/>
    <lineage>
        <taxon>Bacteria</taxon>
        <taxon>Pseudomonadati</taxon>
        <taxon>Pseudomonadota</taxon>
        <taxon>Alphaproteobacteria</taxon>
        <taxon>Acetobacterales</taxon>
        <taxon>Roseomonadaceae</taxon>
        <taxon>Falsiroseomonas</taxon>
    </lineage>
</organism>
<gene>
    <name evidence="7" type="ORF">SAMN02745775_10887</name>
</gene>
<feature type="domain" description="HPt" evidence="6">
    <location>
        <begin position="136"/>
        <end position="244"/>
    </location>
</feature>
<evidence type="ECO:0000313" key="8">
    <source>
        <dbReference type="Proteomes" id="UP000199473"/>
    </source>
</evidence>
<dbReference type="GO" id="GO:0000160">
    <property type="term" value="P:phosphorelay signal transduction system"/>
    <property type="evidence" value="ECO:0007669"/>
    <property type="project" value="UniProtKB-KW"/>
</dbReference>
<dbReference type="Pfam" id="PF00072">
    <property type="entry name" value="Response_reg"/>
    <property type="match status" value="1"/>
</dbReference>
<evidence type="ECO:0000259" key="5">
    <source>
        <dbReference type="PROSITE" id="PS50110"/>
    </source>
</evidence>
<dbReference type="SUPFAM" id="SSF47226">
    <property type="entry name" value="Histidine-containing phosphotransfer domain, HPT domain"/>
    <property type="match status" value="1"/>
</dbReference>
<dbReference type="InterPro" id="IPR001789">
    <property type="entry name" value="Sig_transdc_resp-reg_receiver"/>
</dbReference>
<dbReference type="Gene3D" id="1.20.120.160">
    <property type="entry name" value="HPT domain"/>
    <property type="match status" value="1"/>
</dbReference>
<dbReference type="PANTHER" id="PTHR44591:SF25">
    <property type="entry name" value="CHEMOTAXIS TWO-COMPONENT RESPONSE REGULATOR"/>
    <property type="match status" value="1"/>
</dbReference>
<dbReference type="InterPro" id="IPR050595">
    <property type="entry name" value="Bact_response_regulator"/>
</dbReference>
<feature type="modified residue" description="4-aspartylphosphate" evidence="4">
    <location>
        <position position="59"/>
    </location>
</feature>
<evidence type="ECO:0000256" key="3">
    <source>
        <dbReference type="PROSITE-ProRule" id="PRU00110"/>
    </source>
</evidence>
<dbReference type="SMART" id="SM00448">
    <property type="entry name" value="REC"/>
    <property type="match status" value="1"/>
</dbReference>
<evidence type="ECO:0000313" key="7">
    <source>
        <dbReference type="EMBL" id="SFK83151.1"/>
    </source>
</evidence>
<dbReference type="Gene3D" id="3.40.50.2300">
    <property type="match status" value="1"/>
</dbReference>
<keyword evidence="8" id="KW-1185">Reference proteome</keyword>
<accession>A0A1I4CTA7</accession>
<dbReference type="EMBL" id="FOSQ01000008">
    <property type="protein sequence ID" value="SFK83151.1"/>
    <property type="molecule type" value="Genomic_DNA"/>
</dbReference>
<keyword evidence="1 4" id="KW-0597">Phosphoprotein</keyword>
<feature type="modified residue" description="Phosphohistidine" evidence="3">
    <location>
        <position position="184"/>
    </location>
</feature>
<dbReference type="RefSeq" id="WP_175534031.1">
    <property type="nucleotide sequence ID" value="NZ_FOSQ01000008.1"/>
</dbReference>
<evidence type="ECO:0000256" key="2">
    <source>
        <dbReference type="ARBA" id="ARBA00023012"/>
    </source>
</evidence>